<dbReference type="Proteomes" id="UP000319716">
    <property type="component" value="Unassembled WGS sequence"/>
</dbReference>
<reference evidence="8 9" key="1">
    <citation type="submission" date="2017-11" db="EMBL/GenBank/DDBJ databases">
        <title>Draft Genome Sequence of Sporolactobacillus inulinus NBRC 111894 Isolated from Koso, a Japanese Sugar-Vegetable Fermented Beverage.</title>
        <authorList>
            <person name="Chiou T.Y."/>
            <person name="Oshima K."/>
            <person name="Suda W."/>
            <person name="Hattori M."/>
            <person name="Takahashi T."/>
        </authorList>
    </citation>
    <scope>NUCLEOTIDE SEQUENCE [LARGE SCALE GENOMIC DNA]</scope>
    <source>
        <strain evidence="8 9">NBRC111894</strain>
    </source>
</reference>
<dbReference type="GO" id="GO:0022857">
    <property type="term" value="F:transmembrane transporter activity"/>
    <property type="evidence" value="ECO:0007669"/>
    <property type="project" value="InterPro"/>
</dbReference>
<dbReference type="InterPro" id="IPR020846">
    <property type="entry name" value="MFS_dom"/>
</dbReference>
<organism evidence="8 9">
    <name type="scientific">Sporolactobacillus inulinus</name>
    <dbReference type="NCBI Taxonomy" id="2078"/>
    <lineage>
        <taxon>Bacteria</taxon>
        <taxon>Bacillati</taxon>
        <taxon>Bacillota</taxon>
        <taxon>Bacilli</taxon>
        <taxon>Bacillales</taxon>
        <taxon>Sporolactobacillaceae</taxon>
        <taxon>Sporolactobacillus</taxon>
    </lineage>
</organism>
<dbReference type="SUPFAM" id="SSF103473">
    <property type="entry name" value="MFS general substrate transporter"/>
    <property type="match status" value="1"/>
</dbReference>
<proteinExistence type="predicted"/>
<dbReference type="Gene3D" id="1.20.1250.20">
    <property type="entry name" value="MFS general substrate transporter like domains"/>
    <property type="match status" value="1"/>
</dbReference>
<evidence type="ECO:0000259" key="7">
    <source>
        <dbReference type="PROSITE" id="PS50850"/>
    </source>
</evidence>
<comment type="caution">
    <text evidence="8">The sequence shown here is derived from an EMBL/GenBank/DDBJ whole genome shotgun (WGS) entry which is preliminary data.</text>
</comment>
<evidence type="ECO:0000256" key="3">
    <source>
        <dbReference type="ARBA" id="ARBA00022692"/>
    </source>
</evidence>
<evidence type="ECO:0000256" key="4">
    <source>
        <dbReference type="ARBA" id="ARBA00022989"/>
    </source>
</evidence>
<feature type="transmembrane region" description="Helical" evidence="6">
    <location>
        <begin position="42"/>
        <end position="61"/>
    </location>
</feature>
<protein>
    <submittedName>
        <fullName evidence="8">Multidrug resistance protein B</fullName>
    </submittedName>
</protein>
<keyword evidence="5 6" id="KW-0472">Membrane</keyword>
<evidence type="ECO:0000256" key="1">
    <source>
        <dbReference type="ARBA" id="ARBA00004651"/>
    </source>
</evidence>
<keyword evidence="4 6" id="KW-1133">Transmembrane helix</keyword>
<dbReference type="GO" id="GO:0005886">
    <property type="term" value="C:plasma membrane"/>
    <property type="evidence" value="ECO:0007669"/>
    <property type="project" value="UniProtKB-SubCell"/>
</dbReference>
<keyword evidence="2" id="KW-0813">Transport</keyword>
<evidence type="ECO:0000313" key="9">
    <source>
        <dbReference type="Proteomes" id="UP000319716"/>
    </source>
</evidence>
<comment type="subcellular location">
    <subcellularLocation>
        <location evidence="1">Cell membrane</location>
        <topology evidence="1">Multi-pass membrane protein</topology>
    </subcellularLocation>
</comment>
<feature type="domain" description="Major facilitator superfamily (MFS) profile" evidence="7">
    <location>
        <begin position="11"/>
        <end position="70"/>
    </location>
</feature>
<accession>A0A4Y1Z792</accession>
<sequence>MTRNKKKATVFMTAIATGTLLNPLNSSMIALALHSIQDDYQLSFAMVSWLISGFYLVSAVGQPVAGKWGI</sequence>
<evidence type="ECO:0000256" key="6">
    <source>
        <dbReference type="SAM" id="Phobius"/>
    </source>
</evidence>
<dbReference type="Pfam" id="PF07690">
    <property type="entry name" value="MFS_1"/>
    <property type="match status" value="1"/>
</dbReference>
<evidence type="ECO:0000313" key="8">
    <source>
        <dbReference type="EMBL" id="GAY74885.1"/>
    </source>
</evidence>
<dbReference type="InterPro" id="IPR011701">
    <property type="entry name" value="MFS"/>
</dbReference>
<dbReference type="AlphaFoldDB" id="A0A4Y1Z792"/>
<keyword evidence="3 6" id="KW-0812">Transmembrane</keyword>
<evidence type="ECO:0000256" key="5">
    <source>
        <dbReference type="ARBA" id="ARBA00023136"/>
    </source>
</evidence>
<name>A0A4Y1Z792_9BACL</name>
<dbReference type="PROSITE" id="PS50850">
    <property type="entry name" value="MFS"/>
    <property type="match status" value="1"/>
</dbReference>
<dbReference type="EMBL" id="BEXB01000002">
    <property type="protein sequence ID" value="GAY74885.1"/>
    <property type="molecule type" value="Genomic_DNA"/>
</dbReference>
<dbReference type="InterPro" id="IPR036259">
    <property type="entry name" value="MFS_trans_sf"/>
</dbReference>
<evidence type="ECO:0000256" key="2">
    <source>
        <dbReference type="ARBA" id="ARBA00022448"/>
    </source>
</evidence>
<gene>
    <name evidence="8" type="ORF">NBRC111894_439</name>
</gene>